<accession>M4ESZ5</accession>
<dbReference type="Proteomes" id="UP000011750">
    <property type="component" value="Chromosome A02"/>
</dbReference>
<dbReference type="EnsemblPlants" id="Bra031925.1">
    <property type="protein sequence ID" value="Bra031925.1-P"/>
    <property type="gene ID" value="Bra031925"/>
</dbReference>
<name>M4ESZ5_BRACM</name>
<dbReference type="Gramene" id="Bra031925.1">
    <property type="protein sequence ID" value="Bra031925.1-P"/>
    <property type="gene ID" value="Bra031925"/>
</dbReference>
<reference evidence="1" key="3">
    <citation type="submission" date="2023-03" db="UniProtKB">
        <authorList>
            <consortium name="EnsemblPlants"/>
        </authorList>
    </citation>
    <scope>IDENTIFICATION</scope>
    <source>
        <strain evidence="1">cv. Chiifu-401-42</strain>
    </source>
</reference>
<sequence>MTGLACKKIADEEVSCLKKTKGIWPAQVERLESFGYTQSDIQVTTLRFVSCLSKPNKTANQANVF</sequence>
<reference evidence="1 2" key="2">
    <citation type="journal article" date="2018" name="Hortic Res">
        <title>Improved Brassica rapa reference genome by single-molecule sequencing and chromosome conformation capture technologies.</title>
        <authorList>
            <person name="Zhang L."/>
            <person name="Cai X."/>
            <person name="Wu J."/>
            <person name="Liu M."/>
            <person name="Grob S."/>
            <person name="Cheng F."/>
            <person name="Liang J."/>
            <person name="Cai C."/>
            <person name="Liu Z."/>
            <person name="Liu B."/>
            <person name="Wang F."/>
            <person name="Li S."/>
            <person name="Liu F."/>
            <person name="Li X."/>
            <person name="Cheng L."/>
            <person name="Yang W."/>
            <person name="Li M.H."/>
            <person name="Grossniklaus U."/>
            <person name="Zheng H."/>
            <person name="Wang X."/>
        </authorList>
    </citation>
    <scope>NUCLEOTIDE SEQUENCE [LARGE SCALE GENOMIC DNA]</scope>
    <source>
        <strain evidence="1 2">cv. Chiifu-401-42</strain>
    </source>
</reference>
<organism evidence="1 2">
    <name type="scientific">Brassica campestris</name>
    <name type="common">Field mustard</name>
    <dbReference type="NCBI Taxonomy" id="3711"/>
    <lineage>
        <taxon>Eukaryota</taxon>
        <taxon>Viridiplantae</taxon>
        <taxon>Streptophyta</taxon>
        <taxon>Embryophyta</taxon>
        <taxon>Tracheophyta</taxon>
        <taxon>Spermatophyta</taxon>
        <taxon>Magnoliopsida</taxon>
        <taxon>eudicotyledons</taxon>
        <taxon>Gunneridae</taxon>
        <taxon>Pentapetalae</taxon>
        <taxon>rosids</taxon>
        <taxon>malvids</taxon>
        <taxon>Brassicales</taxon>
        <taxon>Brassicaceae</taxon>
        <taxon>Brassiceae</taxon>
        <taxon>Brassica</taxon>
    </lineage>
</organism>
<evidence type="ECO:0000313" key="2">
    <source>
        <dbReference type="Proteomes" id="UP000011750"/>
    </source>
</evidence>
<protein>
    <submittedName>
        <fullName evidence="1">Uncharacterized protein</fullName>
    </submittedName>
</protein>
<dbReference type="AlphaFoldDB" id="M4ESZ5"/>
<keyword evidence="2" id="KW-1185">Reference proteome</keyword>
<evidence type="ECO:0000313" key="1">
    <source>
        <dbReference type="EnsemblPlants" id="Bra031925.1-P"/>
    </source>
</evidence>
<dbReference type="HOGENOM" id="CLU_2852815_0_0_1"/>
<dbReference type="InParanoid" id="M4ESZ5"/>
<proteinExistence type="predicted"/>
<reference evidence="1 2" key="1">
    <citation type="journal article" date="2011" name="Nat. Genet.">
        <title>The genome of the mesopolyploid crop species Brassica rapa.</title>
        <authorList>
            <consortium name="Brassica rapa Genome Sequencing Project Consortium"/>
            <person name="Wang X."/>
            <person name="Wang H."/>
            <person name="Wang J."/>
            <person name="Sun R."/>
            <person name="Wu J."/>
            <person name="Liu S."/>
            <person name="Bai Y."/>
            <person name="Mun J.H."/>
            <person name="Bancroft I."/>
            <person name="Cheng F."/>
            <person name="Huang S."/>
            <person name="Li X."/>
            <person name="Hua W."/>
            <person name="Wang J."/>
            <person name="Wang X."/>
            <person name="Freeling M."/>
            <person name="Pires J.C."/>
            <person name="Paterson A.H."/>
            <person name="Chalhoub B."/>
            <person name="Wang B."/>
            <person name="Hayward A."/>
            <person name="Sharpe A.G."/>
            <person name="Park B.S."/>
            <person name="Weisshaar B."/>
            <person name="Liu B."/>
            <person name="Li B."/>
            <person name="Liu B."/>
            <person name="Tong C."/>
            <person name="Song C."/>
            <person name="Duran C."/>
            <person name="Peng C."/>
            <person name="Geng C."/>
            <person name="Koh C."/>
            <person name="Lin C."/>
            <person name="Edwards D."/>
            <person name="Mu D."/>
            <person name="Shen D."/>
            <person name="Soumpourou E."/>
            <person name="Li F."/>
            <person name="Fraser F."/>
            <person name="Conant G."/>
            <person name="Lassalle G."/>
            <person name="King G.J."/>
            <person name="Bonnema G."/>
            <person name="Tang H."/>
            <person name="Wang H."/>
            <person name="Belcram H."/>
            <person name="Zhou H."/>
            <person name="Hirakawa H."/>
            <person name="Abe H."/>
            <person name="Guo H."/>
            <person name="Wang H."/>
            <person name="Jin H."/>
            <person name="Parkin I.A."/>
            <person name="Batley J."/>
            <person name="Kim J.S."/>
            <person name="Just J."/>
            <person name="Li J."/>
            <person name="Xu J."/>
            <person name="Deng J."/>
            <person name="Kim J.A."/>
            <person name="Li J."/>
            <person name="Yu J."/>
            <person name="Meng J."/>
            <person name="Wang J."/>
            <person name="Min J."/>
            <person name="Poulain J."/>
            <person name="Wang J."/>
            <person name="Hatakeyama K."/>
            <person name="Wu K."/>
            <person name="Wang L."/>
            <person name="Fang L."/>
            <person name="Trick M."/>
            <person name="Links M.G."/>
            <person name="Zhao M."/>
            <person name="Jin M."/>
            <person name="Ramchiary N."/>
            <person name="Drou N."/>
            <person name="Berkman P.J."/>
            <person name="Cai Q."/>
            <person name="Huang Q."/>
            <person name="Li R."/>
            <person name="Tabata S."/>
            <person name="Cheng S."/>
            <person name="Zhang S."/>
            <person name="Zhang S."/>
            <person name="Huang S."/>
            <person name="Sato S."/>
            <person name="Sun S."/>
            <person name="Kwon S.J."/>
            <person name="Choi S.R."/>
            <person name="Lee T.H."/>
            <person name="Fan W."/>
            <person name="Zhao X."/>
            <person name="Tan X."/>
            <person name="Xu X."/>
            <person name="Wang Y."/>
            <person name="Qiu Y."/>
            <person name="Yin Y."/>
            <person name="Li Y."/>
            <person name="Du Y."/>
            <person name="Liao Y."/>
            <person name="Lim Y."/>
            <person name="Narusaka Y."/>
            <person name="Wang Y."/>
            <person name="Wang Z."/>
            <person name="Li Z."/>
            <person name="Wang Z."/>
            <person name="Xiong Z."/>
            <person name="Zhang Z."/>
        </authorList>
    </citation>
    <scope>NUCLEOTIDE SEQUENCE [LARGE SCALE GENOMIC DNA]</scope>
    <source>
        <strain evidence="1 2">cv. Chiifu-401-42</strain>
    </source>
</reference>